<evidence type="ECO:0000256" key="1">
    <source>
        <dbReference type="SAM" id="Phobius"/>
    </source>
</evidence>
<evidence type="ECO:0008006" key="4">
    <source>
        <dbReference type="Google" id="ProtNLM"/>
    </source>
</evidence>
<keyword evidence="3" id="KW-1185">Reference proteome</keyword>
<gene>
    <name evidence="2" type="ordered locus">Sde_0375</name>
</gene>
<proteinExistence type="predicted"/>
<sequence>MKINSRLLHSKVFIAACILFTLLVALRMLAPTIVKNIVNQSLDNAPGIAGSIQDIDLHLYRGAYQIEGIELRTVKNNIEHPFVTISELDISIFWTKLIRGKVVTELVFKQPSFTFADTKEEQTKKYEAAANKSTWLGISEQLVPFDIDRLEVIDGHFTFEGKSNTLNQKGAFQVSDINGVVVGITSPSQYDTENNKSKNTTSTRGTLTGYGMVYGESKVTAEGSFDPFSKKPMFDVDAHIDDIQAKHLDALIKIYTPFDVEAGSFMAATELKADMGELTGYLKVGADELDVFSWKQDIEIDGDNPFEALADALIGGIANILSNRETDLVATQIPIEGSLNNPETSVIESFLSLLNNAFIDAIDIEVDEILSFGADQKTDNNK</sequence>
<keyword evidence="1" id="KW-1133">Transmembrane helix</keyword>
<dbReference type="EMBL" id="CP000282">
    <property type="protein sequence ID" value="ABD79639.1"/>
    <property type="molecule type" value="Genomic_DNA"/>
</dbReference>
<dbReference type="STRING" id="203122.Sde_0375"/>
<dbReference type="InterPro" id="IPR008023">
    <property type="entry name" value="DUF748"/>
</dbReference>
<dbReference type="KEGG" id="sde:Sde_0375"/>
<dbReference type="eggNOG" id="COG2982">
    <property type="taxonomic scope" value="Bacteria"/>
</dbReference>
<accession>Q21NU0</accession>
<evidence type="ECO:0000313" key="3">
    <source>
        <dbReference type="Proteomes" id="UP000001947"/>
    </source>
</evidence>
<name>Q21NU0_SACD2</name>
<dbReference type="Pfam" id="PF05359">
    <property type="entry name" value="DUF748"/>
    <property type="match status" value="1"/>
</dbReference>
<evidence type="ECO:0000313" key="2">
    <source>
        <dbReference type="EMBL" id="ABD79639.1"/>
    </source>
</evidence>
<keyword evidence="1" id="KW-0472">Membrane</keyword>
<dbReference type="Proteomes" id="UP000001947">
    <property type="component" value="Chromosome"/>
</dbReference>
<reference evidence="2 3" key="1">
    <citation type="journal article" date="2008" name="PLoS Genet.">
        <title>Complete genome sequence of the complex carbohydrate-degrading marine bacterium, Saccharophagus degradans strain 2-40 T.</title>
        <authorList>
            <person name="Weiner R.M."/>
            <person name="Taylor L.E.II."/>
            <person name="Henrissat B."/>
            <person name="Hauser L."/>
            <person name="Land M."/>
            <person name="Coutinho P.M."/>
            <person name="Rancurel C."/>
            <person name="Saunders E.H."/>
            <person name="Longmire A.G."/>
            <person name="Zhang H."/>
            <person name="Bayer E.A."/>
            <person name="Gilbert H.J."/>
            <person name="Larimer F."/>
            <person name="Zhulin I.B."/>
            <person name="Ekborg N.A."/>
            <person name="Lamed R."/>
            <person name="Richardson P.M."/>
            <person name="Borovok I."/>
            <person name="Hutcheson S."/>
        </authorList>
    </citation>
    <scope>NUCLEOTIDE SEQUENCE [LARGE SCALE GENOMIC DNA]</scope>
    <source>
        <strain evidence="3">2-40 / ATCC 43961 / DSM 17024</strain>
    </source>
</reference>
<dbReference type="AlphaFoldDB" id="Q21NU0"/>
<keyword evidence="1" id="KW-0812">Transmembrane</keyword>
<feature type="transmembrane region" description="Helical" evidence="1">
    <location>
        <begin position="12"/>
        <end position="30"/>
    </location>
</feature>
<protein>
    <recommendedName>
        <fullName evidence="4">DUF748 domain-containing protein</fullName>
    </recommendedName>
</protein>
<organism evidence="2 3">
    <name type="scientific">Saccharophagus degradans (strain 2-40 / ATCC 43961 / DSM 17024)</name>
    <dbReference type="NCBI Taxonomy" id="203122"/>
    <lineage>
        <taxon>Bacteria</taxon>
        <taxon>Pseudomonadati</taxon>
        <taxon>Pseudomonadota</taxon>
        <taxon>Gammaproteobacteria</taxon>
        <taxon>Cellvibrionales</taxon>
        <taxon>Cellvibrionaceae</taxon>
        <taxon>Saccharophagus</taxon>
    </lineage>
</organism>
<dbReference type="HOGENOM" id="CLU_056895_0_0_6"/>